<evidence type="ECO:0000313" key="2">
    <source>
        <dbReference type="EMBL" id="GAA47628.1"/>
    </source>
</evidence>
<feature type="region of interest" description="Disordered" evidence="1">
    <location>
        <begin position="84"/>
        <end position="105"/>
    </location>
</feature>
<protein>
    <submittedName>
        <fullName evidence="2">Uncharacterized protein</fullName>
    </submittedName>
</protein>
<keyword evidence="3" id="KW-1185">Reference proteome</keyword>
<name>G7Y3U2_CLOSI</name>
<sequence length="556" mass="61703">MAKPIIVMAPCAPENTPMQPAVNTDCSFYSITADPSTIKGSDAREEASLVWTHRPKPHRDTLLIKPCQKAQEIKQTHAYSESFNNSKFSRPKGGTERATSSSGRNFAHVGKTTSFEVVLSATTPAPFCDALWIQISLHGSDALLFGVVCRRPSSPSEDNQFLKRTLEQLPFRYCFTHILLHYAPDKALITSPRLVMKRLQSNCLAQRTNQGSSTLPELPTLFSIANLIERGQRAATKMVAGLKSMDYERRLVVHDLFPLECRRFRGDLIHTFALFEQGERQPLNDKNKTYPENLDEGLDPVYHFVNPLWANTVPMPSPATGVSPAAGFDALLLNTVTYRALVKVATIVKSRREPMDQQTRLPTLANGRPPFENLSFGTSVSPTELALAVTESYKHLLKIQTEKGIKVTSSEQDWVTCAEISSKVHRHIRSKHSPRLGTVQEPTSTGQFARMNLALMVSPHEAAVTKEVVKGSCGTWKLPTYSSHPPKAASPIMNPAVTDDTEAQIHQSDNTVSEGECLQSNKLLDLMYSSMVIGHLKSATKMNAPSWLHPTYERQT</sequence>
<dbReference type="Proteomes" id="UP000008909">
    <property type="component" value="Unassembled WGS sequence"/>
</dbReference>
<organism evidence="2 3">
    <name type="scientific">Clonorchis sinensis</name>
    <name type="common">Chinese liver fluke</name>
    <dbReference type="NCBI Taxonomy" id="79923"/>
    <lineage>
        <taxon>Eukaryota</taxon>
        <taxon>Metazoa</taxon>
        <taxon>Spiralia</taxon>
        <taxon>Lophotrochozoa</taxon>
        <taxon>Platyhelminthes</taxon>
        <taxon>Trematoda</taxon>
        <taxon>Digenea</taxon>
        <taxon>Opisthorchiida</taxon>
        <taxon>Opisthorchiata</taxon>
        <taxon>Opisthorchiidae</taxon>
        <taxon>Clonorchis</taxon>
    </lineage>
</organism>
<dbReference type="AlphaFoldDB" id="G7Y3U2"/>
<proteinExistence type="predicted"/>
<evidence type="ECO:0000256" key="1">
    <source>
        <dbReference type="SAM" id="MobiDB-lite"/>
    </source>
</evidence>
<evidence type="ECO:0000313" key="3">
    <source>
        <dbReference type="Proteomes" id="UP000008909"/>
    </source>
</evidence>
<reference evidence="2" key="1">
    <citation type="journal article" date="2011" name="Genome Biol.">
        <title>The draft genome of the carcinogenic human liver fluke Clonorchis sinensis.</title>
        <authorList>
            <person name="Wang X."/>
            <person name="Chen W."/>
            <person name="Huang Y."/>
            <person name="Sun J."/>
            <person name="Men J."/>
            <person name="Liu H."/>
            <person name="Luo F."/>
            <person name="Guo L."/>
            <person name="Lv X."/>
            <person name="Deng C."/>
            <person name="Zhou C."/>
            <person name="Fan Y."/>
            <person name="Li X."/>
            <person name="Huang L."/>
            <person name="Hu Y."/>
            <person name="Liang C."/>
            <person name="Hu X."/>
            <person name="Xu J."/>
            <person name="Yu X."/>
        </authorList>
    </citation>
    <scope>NUCLEOTIDE SEQUENCE [LARGE SCALE GENOMIC DNA]</scope>
    <source>
        <strain evidence="2">Henan</strain>
    </source>
</reference>
<dbReference type="EMBL" id="DF142846">
    <property type="protein sequence ID" value="GAA47628.1"/>
    <property type="molecule type" value="Genomic_DNA"/>
</dbReference>
<gene>
    <name evidence="2" type="ORF">CLF_100603</name>
</gene>
<reference key="2">
    <citation type="submission" date="2011-10" db="EMBL/GenBank/DDBJ databases">
        <title>The genome and transcriptome sequence of Clonorchis sinensis provide insights into the carcinogenic liver fluke.</title>
        <authorList>
            <person name="Wang X."/>
            <person name="Huang Y."/>
            <person name="Chen W."/>
            <person name="Liu H."/>
            <person name="Guo L."/>
            <person name="Chen Y."/>
            <person name="Luo F."/>
            <person name="Zhou W."/>
            <person name="Sun J."/>
            <person name="Mao Q."/>
            <person name="Liang P."/>
            <person name="Zhou C."/>
            <person name="Tian Y."/>
            <person name="Men J."/>
            <person name="Lv X."/>
            <person name="Huang L."/>
            <person name="Zhou J."/>
            <person name="Hu Y."/>
            <person name="Li R."/>
            <person name="Zhang F."/>
            <person name="Lei H."/>
            <person name="Li X."/>
            <person name="Hu X."/>
            <person name="Liang C."/>
            <person name="Xu J."/>
            <person name="Wu Z."/>
            <person name="Yu X."/>
        </authorList>
    </citation>
    <scope>NUCLEOTIDE SEQUENCE</scope>
    <source>
        <strain>Henan</strain>
    </source>
</reference>
<accession>G7Y3U2</accession>